<keyword evidence="4" id="KW-1185">Reference proteome</keyword>
<evidence type="ECO:0000313" key="3">
    <source>
        <dbReference type="EMBL" id="KAA0148166.1"/>
    </source>
</evidence>
<feature type="region of interest" description="Disordered" evidence="1">
    <location>
        <begin position="170"/>
        <end position="210"/>
    </location>
</feature>
<evidence type="ECO:0000256" key="2">
    <source>
        <dbReference type="SAM" id="Phobius"/>
    </source>
</evidence>
<dbReference type="Proteomes" id="UP000323011">
    <property type="component" value="Unassembled WGS sequence"/>
</dbReference>
<feature type="transmembrane region" description="Helical" evidence="2">
    <location>
        <begin position="340"/>
        <end position="365"/>
    </location>
</feature>
<dbReference type="AlphaFoldDB" id="A0A5A8C543"/>
<proteinExistence type="predicted"/>
<organism evidence="3 4">
    <name type="scientific">Cafeteria roenbergensis</name>
    <name type="common">Marine flagellate</name>
    <dbReference type="NCBI Taxonomy" id="33653"/>
    <lineage>
        <taxon>Eukaryota</taxon>
        <taxon>Sar</taxon>
        <taxon>Stramenopiles</taxon>
        <taxon>Bigyra</taxon>
        <taxon>Opalozoa</taxon>
        <taxon>Bicosoecida</taxon>
        <taxon>Cafeteriaceae</taxon>
        <taxon>Cafeteria</taxon>
    </lineage>
</organism>
<protein>
    <submittedName>
        <fullName evidence="3">Uncharacterized protein</fullName>
    </submittedName>
</protein>
<sequence length="417" mass="41305">MAAKALRSAEGVRMDPLGARPPAPVASAVWDGVARACGLAGLGGESGGPSKRKGTHALKRKTLVRAPDAQALADAVLDRLCTHPVCGRGWTVVAGQDPSLALRGLRKLAFRFSVEYAHRSEKGSWRRLLVVCKCDSLRGPAVPARGWALLQAAAAGPFGDASSDDTRLTFALRRPGGNSGHGDGSGVGGGDDDAADADDGGDAPGAGGYGEAGSPREVLALLAASAAARPGSASELEAEAAAATAAVESMGRESCLAVGVTASLSAVRGGAWHAVACADEEDLGVASDAALLPGVLSLTVTTAAGAAAKVAVWGAGDAPEAGAMAASELASAGPTLVRKAALAIALVAMLVAGLLWVGCPYLPAAGADAGVLHVASRVCANANGVSLRTVAIGAAGLLVLISALQKMFRNPKGAKKE</sequence>
<name>A0A5A8C543_CAFRO</name>
<reference evidence="3 4" key="1">
    <citation type="submission" date="2019-07" db="EMBL/GenBank/DDBJ databases">
        <title>Genomes of Cafeteria roenbergensis.</title>
        <authorList>
            <person name="Fischer M.G."/>
            <person name="Hackl T."/>
            <person name="Roman M."/>
        </authorList>
    </citation>
    <scope>NUCLEOTIDE SEQUENCE [LARGE SCALE GENOMIC DNA]</scope>
    <source>
        <strain evidence="3 4">BVI</strain>
    </source>
</reference>
<keyword evidence="2" id="KW-1133">Transmembrane helix</keyword>
<keyword evidence="2" id="KW-0472">Membrane</keyword>
<feature type="compositionally biased region" description="Gly residues" evidence="1">
    <location>
        <begin position="177"/>
        <end position="189"/>
    </location>
</feature>
<accession>A0A5A8C543</accession>
<dbReference type="EMBL" id="VLTN01000056">
    <property type="protein sequence ID" value="KAA0148166.1"/>
    <property type="molecule type" value="Genomic_DNA"/>
</dbReference>
<feature type="transmembrane region" description="Helical" evidence="2">
    <location>
        <begin position="385"/>
        <end position="404"/>
    </location>
</feature>
<gene>
    <name evidence="3" type="ORF">FNF29_06825</name>
</gene>
<feature type="compositionally biased region" description="Acidic residues" evidence="1">
    <location>
        <begin position="190"/>
        <end position="201"/>
    </location>
</feature>
<evidence type="ECO:0000313" key="4">
    <source>
        <dbReference type="Proteomes" id="UP000323011"/>
    </source>
</evidence>
<evidence type="ECO:0000256" key="1">
    <source>
        <dbReference type="SAM" id="MobiDB-lite"/>
    </source>
</evidence>
<keyword evidence="2" id="KW-0812">Transmembrane</keyword>
<comment type="caution">
    <text evidence="3">The sequence shown here is derived from an EMBL/GenBank/DDBJ whole genome shotgun (WGS) entry which is preliminary data.</text>
</comment>